<dbReference type="PROSITE" id="PS51755">
    <property type="entry name" value="OMPR_PHOB"/>
    <property type="match status" value="1"/>
</dbReference>
<name>A0A1M7ZQX7_9HYPH</name>
<evidence type="ECO:0000256" key="1">
    <source>
        <dbReference type="ARBA" id="ARBA00022553"/>
    </source>
</evidence>
<dbReference type="SMART" id="SM00862">
    <property type="entry name" value="Trans_reg_C"/>
    <property type="match status" value="1"/>
</dbReference>
<evidence type="ECO:0000256" key="3">
    <source>
        <dbReference type="ARBA" id="ARBA00023015"/>
    </source>
</evidence>
<evidence type="ECO:0000256" key="6">
    <source>
        <dbReference type="PROSITE-ProRule" id="PRU00169"/>
    </source>
</evidence>
<evidence type="ECO:0000256" key="2">
    <source>
        <dbReference type="ARBA" id="ARBA00023012"/>
    </source>
</evidence>
<dbReference type="CDD" id="cd00383">
    <property type="entry name" value="trans_reg_C"/>
    <property type="match status" value="1"/>
</dbReference>
<dbReference type="SMART" id="SM00448">
    <property type="entry name" value="REC"/>
    <property type="match status" value="1"/>
</dbReference>
<feature type="domain" description="Response regulatory" evidence="8">
    <location>
        <begin position="9"/>
        <end position="122"/>
    </location>
</feature>
<keyword evidence="2" id="KW-0902">Two-component regulatory system</keyword>
<dbReference type="Gene3D" id="3.40.50.2300">
    <property type="match status" value="1"/>
</dbReference>
<evidence type="ECO:0000313" key="11">
    <source>
        <dbReference type="Proteomes" id="UP000186406"/>
    </source>
</evidence>
<dbReference type="Pfam" id="PF00072">
    <property type="entry name" value="Response_reg"/>
    <property type="match status" value="1"/>
</dbReference>
<dbReference type="GO" id="GO:0032993">
    <property type="term" value="C:protein-DNA complex"/>
    <property type="evidence" value="ECO:0007669"/>
    <property type="project" value="TreeGrafter"/>
</dbReference>
<feature type="modified residue" description="4-aspartylphosphate" evidence="6">
    <location>
        <position position="58"/>
    </location>
</feature>
<dbReference type="Proteomes" id="UP000186406">
    <property type="component" value="Unassembled WGS sequence"/>
</dbReference>
<proteinExistence type="predicted"/>
<dbReference type="Gene3D" id="1.10.10.10">
    <property type="entry name" value="Winged helix-like DNA-binding domain superfamily/Winged helix DNA-binding domain"/>
    <property type="match status" value="1"/>
</dbReference>
<keyword evidence="11" id="KW-1185">Reference proteome</keyword>
<evidence type="ECO:0000256" key="4">
    <source>
        <dbReference type="ARBA" id="ARBA00023125"/>
    </source>
</evidence>
<evidence type="ECO:0000259" key="8">
    <source>
        <dbReference type="PROSITE" id="PS50110"/>
    </source>
</evidence>
<dbReference type="EMBL" id="FRXO01000012">
    <property type="protein sequence ID" value="SHO67277.1"/>
    <property type="molecule type" value="Genomic_DNA"/>
</dbReference>
<evidence type="ECO:0000256" key="7">
    <source>
        <dbReference type="PROSITE-ProRule" id="PRU01091"/>
    </source>
</evidence>
<dbReference type="InterPro" id="IPR036388">
    <property type="entry name" value="WH-like_DNA-bd_sf"/>
</dbReference>
<feature type="domain" description="OmpR/PhoB-type" evidence="9">
    <location>
        <begin position="134"/>
        <end position="234"/>
    </location>
</feature>
<evidence type="ECO:0000256" key="5">
    <source>
        <dbReference type="ARBA" id="ARBA00023163"/>
    </source>
</evidence>
<dbReference type="STRING" id="1123029.SAMN02745172_03952"/>
<reference evidence="10 11" key="1">
    <citation type="submission" date="2016-12" db="EMBL/GenBank/DDBJ databases">
        <authorList>
            <person name="Song W.-J."/>
            <person name="Kurnit D.M."/>
        </authorList>
    </citation>
    <scope>NUCLEOTIDE SEQUENCE [LARGE SCALE GENOMIC DNA]</scope>
    <source>
        <strain evidence="10 11">DSM 19599</strain>
    </source>
</reference>
<keyword evidence="1 6" id="KW-0597">Phosphoprotein</keyword>
<protein>
    <submittedName>
        <fullName evidence="10">DNA-binding response regulator, OmpR family, contains REC and winged-helix (WHTH) domain</fullName>
    </submittedName>
</protein>
<dbReference type="SUPFAM" id="SSF52172">
    <property type="entry name" value="CheY-like"/>
    <property type="match status" value="1"/>
</dbReference>
<dbReference type="CDD" id="cd17574">
    <property type="entry name" value="REC_OmpR"/>
    <property type="match status" value="1"/>
</dbReference>
<keyword evidence="5" id="KW-0804">Transcription</keyword>
<dbReference type="GO" id="GO:0005829">
    <property type="term" value="C:cytosol"/>
    <property type="evidence" value="ECO:0007669"/>
    <property type="project" value="TreeGrafter"/>
</dbReference>
<feature type="DNA-binding region" description="OmpR/PhoB-type" evidence="7">
    <location>
        <begin position="134"/>
        <end position="234"/>
    </location>
</feature>
<dbReference type="AlphaFoldDB" id="A0A1M7ZQX7"/>
<dbReference type="Pfam" id="PF00486">
    <property type="entry name" value="Trans_reg_C"/>
    <property type="match status" value="1"/>
</dbReference>
<gene>
    <name evidence="10" type="ORF">SAMN02745172_03952</name>
</gene>
<dbReference type="InterPro" id="IPR011006">
    <property type="entry name" value="CheY-like_superfamily"/>
</dbReference>
<dbReference type="PROSITE" id="PS50110">
    <property type="entry name" value="RESPONSE_REGULATORY"/>
    <property type="match status" value="1"/>
</dbReference>
<dbReference type="RefSeq" id="WP_073631923.1">
    <property type="nucleotide sequence ID" value="NZ_FRXO01000012.1"/>
</dbReference>
<dbReference type="SUPFAM" id="SSF46894">
    <property type="entry name" value="C-terminal effector domain of the bipartite response regulators"/>
    <property type="match status" value="1"/>
</dbReference>
<dbReference type="OrthoDB" id="5292887at2"/>
<accession>A0A1M7ZQX7</accession>
<dbReference type="GO" id="GO:0000156">
    <property type="term" value="F:phosphorelay response regulator activity"/>
    <property type="evidence" value="ECO:0007669"/>
    <property type="project" value="TreeGrafter"/>
</dbReference>
<keyword evidence="4 7" id="KW-0238">DNA-binding</keyword>
<dbReference type="PANTHER" id="PTHR48111:SF1">
    <property type="entry name" value="TWO-COMPONENT RESPONSE REGULATOR ORR33"/>
    <property type="match status" value="1"/>
</dbReference>
<dbReference type="GO" id="GO:0006355">
    <property type="term" value="P:regulation of DNA-templated transcription"/>
    <property type="evidence" value="ECO:0007669"/>
    <property type="project" value="InterPro"/>
</dbReference>
<sequence>MGVLTMPIRVLLVDDDSDFRDSLQTYLTDAGLAVRALGDTLQLAREIEDHRPDVVVLDLNLPGQDGFSAALAMRDKNALGIVMLTGRTKREDRVLGLSIGVDHYLTKPIDPAELELVLRNLHRRLKPAAPAAATDGAETGRWVFNARQWLLTSPAGIEIKLSSTEYQLLERLVARQGKPVPRADLIADADRHNSEQIGRGLDLIVFRLRRKVEKESGSALPVRSVRGVGYVFADKVDLVAD</sequence>
<dbReference type="InterPro" id="IPR001789">
    <property type="entry name" value="Sig_transdc_resp-reg_receiver"/>
</dbReference>
<organism evidence="10 11">
    <name type="scientific">Pseudoxanthobacter soli DSM 19599</name>
    <dbReference type="NCBI Taxonomy" id="1123029"/>
    <lineage>
        <taxon>Bacteria</taxon>
        <taxon>Pseudomonadati</taxon>
        <taxon>Pseudomonadota</taxon>
        <taxon>Alphaproteobacteria</taxon>
        <taxon>Hyphomicrobiales</taxon>
        <taxon>Segnochrobactraceae</taxon>
        <taxon>Pseudoxanthobacter</taxon>
    </lineage>
</organism>
<keyword evidence="3" id="KW-0805">Transcription regulation</keyword>
<dbReference type="InterPro" id="IPR039420">
    <property type="entry name" value="WalR-like"/>
</dbReference>
<dbReference type="PANTHER" id="PTHR48111">
    <property type="entry name" value="REGULATOR OF RPOS"/>
    <property type="match status" value="1"/>
</dbReference>
<evidence type="ECO:0000313" key="10">
    <source>
        <dbReference type="EMBL" id="SHO67277.1"/>
    </source>
</evidence>
<dbReference type="InterPro" id="IPR001867">
    <property type="entry name" value="OmpR/PhoB-type_DNA-bd"/>
</dbReference>
<evidence type="ECO:0000259" key="9">
    <source>
        <dbReference type="PROSITE" id="PS51755"/>
    </source>
</evidence>
<dbReference type="GO" id="GO:0000976">
    <property type="term" value="F:transcription cis-regulatory region binding"/>
    <property type="evidence" value="ECO:0007669"/>
    <property type="project" value="TreeGrafter"/>
</dbReference>
<dbReference type="InterPro" id="IPR016032">
    <property type="entry name" value="Sig_transdc_resp-reg_C-effctor"/>
</dbReference>